<dbReference type="PANTHER" id="PTHR21505:SF12">
    <property type="entry name" value="MADF DOMAIN-CONTAINING PROTEIN-RELATED"/>
    <property type="match status" value="1"/>
</dbReference>
<name>A0A9P0GJG0_9CUCU</name>
<dbReference type="EMBL" id="OV651818">
    <property type="protein sequence ID" value="CAH1111966.1"/>
    <property type="molecule type" value="Genomic_DNA"/>
</dbReference>
<keyword evidence="1" id="KW-0812">Transmembrane</keyword>
<evidence type="ECO:0000313" key="2">
    <source>
        <dbReference type="EMBL" id="CAH1111966.1"/>
    </source>
</evidence>
<dbReference type="AlphaFoldDB" id="A0A9P0GJG0"/>
<keyword evidence="1" id="KW-0472">Membrane</keyword>
<keyword evidence="3" id="KW-1185">Reference proteome</keyword>
<protein>
    <submittedName>
        <fullName evidence="2">Uncharacterized protein</fullName>
    </submittedName>
</protein>
<dbReference type="OrthoDB" id="6751518at2759"/>
<gene>
    <name evidence="2" type="ORF">PSYICH_LOCUS12495</name>
</gene>
<proteinExistence type="predicted"/>
<dbReference type="PANTHER" id="PTHR21505">
    <property type="entry name" value="MADF DOMAIN-CONTAINING PROTEIN-RELATED"/>
    <property type="match status" value="1"/>
</dbReference>
<sequence length="142" mass="16570">MKLTYNQVKTKIHGVPLQYIAELNKIKKSKSTGVSPDDLYTPKLWCFEMLGFLSDSAVITSRGESNLNLEAVLKDFKDVSQVYIEEEDTQQDEEDEICYQIYEKDVTEMDSKIILIRISVMFPFLFLFPYRDLPVLHPEHQL</sequence>
<accession>A0A9P0GJG0</accession>
<organism evidence="2 3">
    <name type="scientific">Psylliodes chrysocephalus</name>
    <dbReference type="NCBI Taxonomy" id="3402493"/>
    <lineage>
        <taxon>Eukaryota</taxon>
        <taxon>Metazoa</taxon>
        <taxon>Ecdysozoa</taxon>
        <taxon>Arthropoda</taxon>
        <taxon>Hexapoda</taxon>
        <taxon>Insecta</taxon>
        <taxon>Pterygota</taxon>
        <taxon>Neoptera</taxon>
        <taxon>Endopterygota</taxon>
        <taxon>Coleoptera</taxon>
        <taxon>Polyphaga</taxon>
        <taxon>Cucujiformia</taxon>
        <taxon>Chrysomeloidea</taxon>
        <taxon>Chrysomelidae</taxon>
        <taxon>Galerucinae</taxon>
        <taxon>Alticini</taxon>
        <taxon>Psylliodes</taxon>
    </lineage>
</organism>
<evidence type="ECO:0000313" key="3">
    <source>
        <dbReference type="Proteomes" id="UP001153636"/>
    </source>
</evidence>
<feature type="transmembrane region" description="Helical" evidence="1">
    <location>
        <begin position="114"/>
        <end position="130"/>
    </location>
</feature>
<keyword evidence="1" id="KW-1133">Transmembrane helix</keyword>
<dbReference type="Proteomes" id="UP001153636">
    <property type="component" value="Chromosome 6"/>
</dbReference>
<reference evidence="2" key="1">
    <citation type="submission" date="2022-01" db="EMBL/GenBank/DDBJ databases">
        <authorList>
            <person name="King R."/>
        </authorList>
    </citation>
    <scope>NUCLEOTIDE SEQUENCE</scope>
</reference>
<evidence type="ECO:0000256" key="1">
    <source>
        <dbReference type="SAM" id="Phobius"/>
    </source>
</evidence>